<keyword evidence="3" id="KW-1185">Reference proteome</keyword>
<sequence length="706" mass="80984">MHYGFGLASDEFFHLGKNVPVNEGGVHSYDSVANLEIDDAQRFSRFMMYNNGRVAWFPEGYSMPFFAVVDDLRTRTRRGYLFPDHGETIRGYKTAMGKKLFVMGHDTKLHVWHLELNRLETIEVPENFKRCITEGETLLIVSQNSDLYLWKFGGSLQPIDRPPQVQQLLKIGTVNKLSVYPREYVASGGPPVWTPRIWLSNSQHSLHLRNSQMLIDFILFPNLSGVFFVITLALDESGKLTVYEIHNGEIAATYVMEDRIYTDPRTSERGLLRWEKLNSFGGYCLVQVIQEPLSRVGDADGEACPCGRKSRQLVSMCFNIYTKAFTVLRHHLNELSPWISHVWNDRLYIMDDQFHRRQATQSRRPVMSIAPCTERDVPLERAASIHVYTTMNENASLVYRRRRVSYDPGDMGEKLNIELGLDVLQEFSPRPTWKESFIPYPSEMNPGKLVGDDEFFIFINTPSYTLLNFGDGFPTKQPFAQENKREPSIFLRSPTLALKLIMSTIKPFNPFRSDRLVYRAVNDTPEDDDFVHAIQRDAEAQSGSSYGLLRPETMSDSKRFKEHIAKSLLGVIICLPPANDTEIAGEPVGILCLKSNPPAWAHHRWTDISIDVLKKHQGKGYGGEAIRWSLWWSFQMAGLHRVQIQAFSFNAGAMRLYQRLGFKEEGRIRDHLFFAGGWHDNMIYGILEDEWRDGQRQAGRDLTSCA</sequence>
<dbReference type="VEuPathDB" id="FungiDB:F4678DRAFT_474540"/>
<comment type="caution">
    <text evidence="2">The sequence shown here is derived from an EMBL/GenBank/DDBJ whole genome shotgun (WGS) entry which is preliminary data.</text>
</comment>
<dbReference type="PANTHER" id="PTHR43415">
    <property type="entry name" value="SPERMIDINE N(1)-ACETYLTRANSFERASE"/>
    <property type="match status" value="1"/>
</dbReference>
<dbReference type="InterPro" id="IPR000182">
    <property type="entry name" value="GNAT_dom"/>
</dbReference>
<dbReference type="Gene3D" id="3.40.630.30">
    <property type="match status" value="1"/>
</dbReference>
<dbReference type="Proteomes" id="UP001148614">
    <property type="component" value="Unassembled WGS sequence"/>
</dbReference>
<evidence type="ECO:0000313" key="2">
    <source>
        <dbReference type="EMBL" id="KAJ3562569.1"/>
    </source>
</evidence>
<dbReference type="AlphaFoldDB" id="A0A9W8N8S4"/>
<dbReference type="InterPro" id="IPR016181">
    <property type="entry name" value="Acyl_CoA_acyltransferase"/>
</dbReference>
<dbReference type="VEuPathDB" id="FungiDB:F4678DRAFT_474541"/>
<evidence type="ECO:0000313" key="3">
    <source>
        <dbReference type="Proteomes" id="UP001148614"/>
    </source>
</evidence>
<feature type="domain" description="N-acetyltransferase" evidence="1">
    <location>
        <begin position="516"/>
        <end position="690"/>
    </location>
</feature>
<dbReference type="PANTHER" id="PTHR43415:SF3">
    <property type="entry name" value="GNAT-FAMILY ACETYLTRANSFERASE"/>
    <property type="match status" value="1"/>
</dbReference>
<protein>
    <recommendedName>
        <fullName evidence="1">N-acetyltransferase domain-containing protein</fullName>
    </recommendedName>
</protein>
<name>A0A9W8N8S4_9PEZI</name>
<dbReference type="GO" id="GO:0016747">
    <property type="term" value="F:acyltransferase activity, transferring groups other than amino-acyl groups"/>
    <property type="evidence" value="ECO:0007669"/>
    <property type="project" value="InterPro"/>
</dbReference>
<proteinExistence type="predicted"/>
<gene>
    <name evidence="2" type="ORF">NPX13_g8522</name>
</gene>
<evidence type="ECO:0000259" key="1">
    <source>
        <dbReference type="PROSITE" id="PS51186"/>
    </source>
</evidence>
<dbReference type="PROSITE" id="PS51186">
    <property type="entry name" value="GNAT"/>
    <property type="match status" value="1"/>
</dbReference>
<dbReference type="Pfam" id="PF00583">
    <property type="entry name" value="Acetyltransf_1"/>
    <property type="match status" value="1"/>
</dbReference>
<organism evidence="2 3">
    <name type="scientific">Xylaria arbuscula</name>
    <dbReference type="NCBI Taxonomy" id="114810"/>
    <lineage>
        <taxon>Eukaryota</taxon>
        <taxon>Fungi</taxon>
        <taxon>Dikarya</taxon>
        <taxon>Ascomycota</taxon>
        <taxon>Pezizomycotina</taxon>
        <taxon>Sordariomycetes</taxon>
        <taxon>Xylariomycetidae</taxon>
        <taxon>Xylariales</taxon>
        <taxon>Xylariaceae</taxon>
        <taxon>Xylaria</taxon>
    </lineage>
</organism>
<reference evidence="2" key="1">
    <citation type="submission" date="2022-07" db="EMBL/GenBank/DDBJ databases">
        <title>Genome Sequence of Xylaria arbuscula.</title>
        <authorList>
            <person name="Buettner E."/>
        </authorList>
    </citation>
    <scope>NUCLEOTIDE SEQUENCE</scope>
    <source>
        <strain evidence="2">VT107</strain>
    </source>
</reference>
<accession>A0A9W8N8S4</accession>
<dbReference type="EMBL" id="JANPWZ010001884">
    <property type="protein sequence ID" value="KAJ3562569.1"/>
    <property type="molecule type" value="Genomic_DNA"/>
</dbReference>
<dbReference type="SUPFAM" id="SSF55729">
    <property type="entry name" value="Acyl-CoA N-acyltransferases (Nat)"/>
    <property type="match status" value="1"/>
</dbReference>